<protein>
    <submittedName>
        <fullName evidence="6">Cholesterol oxidase</fullName>
    </submittedName>
</protein>
<dbReference type="Pfam" id="PF22500">
    <property type="entry name" value="GMC_oxred_C_1st"/>
    <property type="match status" value="1"/>
</dbReference>
<evidence type="ECO:0000256" key="4">
    <source>
        <dbReference type="ARBA" id="ARBA00022827"/>
    </source>
</evidence>
<keyword evidence="4" id="KW-0274">FAD</keyword>
<dbReference type="PANTHER" id="PTHR47470:SF1">
    <property type="entry name" value="FAD-DEPENDENT OXIDOREDUCTASE 2 FAD BINDING DOMAIN-CONTAINING PROTEIN"/>
    <property type="match status" value="1"/>
</dbReference>
<dbReference type="SUPFAM" id="SSF54373">
    <property type="entry name" value="FAD-linked reductases, C-terminal domain"/>
    <property type="match status" value="1"/>
</dbReference>
<evidence type="ECO:0000313" key="6">
    <source>
        <dbReference type="EMBL" id="BBX34544.1"/>
    </source>
</evidence>
<dbReference type="Proteomes" id="UP000465622">
    <property type="component" value="Chromosome"/>
</dbReference>
<dbReference type="InterPro" id="IPR052542">
    <property type="entry name" value="Cholesterol_Oxidase"/>
</dbReference>
<keyword evidence="5" id="KW-0560">Oxidoreductase</keyword>
<keyword evidence="3" id="KW-0285">Flavoprotein</keyword>
<dbReference type="SUPFAM" id="SSF51905">
    <property type="entry name" value="FAD/NAD(P)-binding domain"/>
    <property type="match status" value="1"/>
</dbReference>
<dbReference type="InterPro" id="IPR006311">
    <property type="entry name" value="TAT_signal"/>
</dbReference>
<evidence type="ECO:0000256" key="5">
    <source>
        <dbReference type="ARBA" id="ARBA00023002"/>
    </source>
</evidence>
<keyword evidence="7" id="KW-1185">Reference proteome</keyword>
<reference evidence="6 7" key="1">
    <citation type="journal article" date="2019" name="Emerg. Microbes Infect.">
        <title>Comprehensive subspecies identification of 175 nontuberculous mycobacteria species based on 7547 genomic profiles.</title>
        <authorList>
            <person name="Matsumoto Y."/>
            <person name="Kinjo T."/>
            <person name="Motooka D."/>
            <person name="Nabeya D."/>
            <person name="Jung N."/>
            <person name="Uechi K."/>
            <person name="Horii T."/>
            <person name="Iida T."/>
            <person name="Fujita J."/>
            <person name="Nakamura S."/>
        </authorList>
    </citation>
    <scope>NUCLEOTIDE SEQUENCE [LARGE SCALE GENOMIC DNA]</scope>
    <source>
        <strain evidence="6 7">JCM 12375</strain>
    </source>
</reference>
<dbReference type="RefSeq" id="WP_051578872.1">
    <property type="nucleotide sequence ID" value="NZ_AP022567.1"/>
</dbReference>
<dbReference type="PANTHER" id="PTHR47470">
    <property type="entry name" value="CHOLESTEROL OXIDASE"/>
    <property type="match status" value="1"/>
</dbReference>
<evidence type="ECO:0000313" key="7">
    <source>
        <dbReference type="Proteomes" id="UP000465622"/>
    </source>
</evidence>
<accession>A0ABN5Y8T2</accession>
<dbReference type="Gene3D" id="3.50.50.60">
    <property type="entry name" value="FAD/NAD(P)-binding domain"/>
    <property type="match status" value="1"/>
</dbReference>
<evidence type="ECO:0000256" key="1">
    <source>
        <dbReference type="ARBA" id="ARBA00001974"/>
    </source>
</evidence>
<proteinExistence type="inferred from homology"/>
<dbReference type="InterPro" id="IPR036188">
    <property type="entry name" value="FAD/NAD-bd_sf"/>
</dbReference>
<dbReference type="PROSITE" id="PS51318">
    <property type="entry name" value="TAT"/>
    <property type="match status" value="1"/>
</dbReference>
<dbReference type="Gene3D" id="3.30.410.10">
    <property type="entry name" value="Cholesterol Oxidase, domain 2"/>
    <property type="match status" value="1"/>
</dbReference>
<evidence type="ECO:0000256" key="3">
    <source>
        <dbReference type="ARBA" id="ARBA00022630"/>
    </source>
</evidence>
<sequence length="541" mass="59326">MDDLLLSRRRFLGMASSAAMGAGGAAVHLRTTARRSAPRDYYPAIVVGSGYGGGVTALRLGQAGIDTLMLEKGRHWTAPDDDGKRFSKMLPADTRSGWFTPIPPSLTTSFRGITVEDIARNVPSPQPVQAGICDKSTHGSHDVFRGICVGGGSMVNAAIAAVPTAAQVAQTFPDIAPTEFLGTYIPRARRSLRISYRDMNWFEQTPWFQYARVGRQYAAAAGYPVDYNGSAYSFDYLKDEAAGRATRSALDLEQQYGNNFGRIGSVDETYIRAAVKTGRVNLRPLTEVTSIRQEPSGEYVVGTRTIDRWGEELARREIGCRHLYLCAGVLGTNHILLRARETGALSNLSDAVGRGYGNNGDVMVSHMLDNHDPAGTQQSLMGMINLDGRTDPDNPVYASMFSIPLPEETFMLGYYAMVKTGDRADFSYDRPTDSISIQWTDEHTEHLVQRARRVFDRVVTANSVDYRDDIFSGRVFVPNTVHPLGGCVRGQVTDAFGRVLGYDNLYINDASLIPGFVGCNPFMTITALAERNVEAILQGRR</sequence>
<dbReference type="EMBL" id="AP022567">
    <property type="protein sequence ID" value="BBX34544.1"/>
    <property type="molecule type" value="Genomic_DNA"/>
</dbReference>
<name>A0ABN5Y8T2_MYCME</name>
<organism evidence="6 7">
    <name type="scientific">Mycolicibacterium mageritense</name>
    <name type="common">Mycobacterium mageritense</name>
    <dbReference type="NCBI Taxonomy" id="53462"/>
    <lineage>
        <taxon>Bacteria</taxon>
        <taxon>Bacillati</taxon>
        <taxon>Actinomycetota</taxon>
        <taxon>Actinomycetes</taxon>
        <taxon>Mycobacteriales</taxon>
        <taxon>Mycobacteriaceae</taxon>
        <taxon>Mycolicibacterium</taxon>
    </lineage>
</organism>
<gene>
    <name evidence="6" type="ORF">MMAGJ_38260</name>
</gene>
<comment type="similarity">
    <text evidence="2">Belongs to the GMC oxidoreductase family.</text>
</comment>
<evidence type="ECO:0000256" key="2">
    <source>
        <dbReference type="ARBA" id="ARBA00010790"/>
    </source>
</evidence>
<comment type="cofactor">
    <cofactor evidence="1">
        <name>FAD</name>
        <dbReference type="ChEBI" id="CHEBI:57692"/>
    </cofactor>
</comment>